<dbReference type="OrthoDB" id="389047at2"/>
<feature type="transmembrane region" description="Helical" evidence="1">
    <location>
        <begin position="255"/>
        <end position="276"/>
    </location>
</feature>
<feature type="transmembrane region" description="Helical" evidence="1">
    <location>
        <begin position="114"/>
        <end position="133"/>
    </location>
</feature>
<feature type="transmembrane region" description="Helical" evidence="1">
    <location>
        <begin position="41"/>
        <end position="67"/>
    </location>
</feature>
<feature type="transmembrane region" description="Helical" evidence="1">
    <location>
        <begin position="194"/>
        <end position="210"/>
    </location>
</feature>
<protein>
    <recommendedName>
        <fullName evidence="4">ECF transporter S component</fullName>
    </recommendedName>
</protein>
<keyword evidence="1" id="KW-0472">Membrane</keyword>
<evidence type="ECO:0000256" key="1">
    <source>
        <dbReference type="SAM" id="Phobius"/>
    </source>
</evidence>
<reference evidence="2 3" key="1">
    <citation type="submission" date="2017-12" db="EMBL/GenBank/DDBJ databases">
        <title>Mesoplasma syrphidae YJS, Complete Genome.</title>
        <authorList>
            <person name="Knight T.F."/>
            <person name="Citino T."/>
            <person name="Rubinstein R."/>
            <person name="Neuschaefer Z."/>
        </authorList>
    </citation>
    <scope>NUCLEOTIDE SEQUENCE [LARGE SCALE GENOMIC DNA]</scope>
    <source>
        <strain evidence="2 3">YJS</strain>
    </source>
</reference>
<dbReference type="Gene3D" id="1.10.1760.20">
    <property type="match status" value="1"/>
</dbReference>
<sequence>MQRKLFFWASVAYSILFVSAFIALTTIYIKERLANDSSGNLVILIFAMVVLNIIIIAVQILLGFSFFEDTDIETTDAKQFLILSFITLNFVSIIWNSLNINWRWKKIRIQKFKVIDITFMGMIVAMFIILDYLMGFVQLPAYTSLSLKFLPLFFMAYSSDFFKTSLVCMICGVISWFMPGNLDAGMPGAFMFDYFLPIMAISGCCFLRPVKTTSKILDFTSWFIFVTVPTILIYLFRVIAGVLFYGAYVWENYSIWIYSLALNAINTTVDYVLFLITVPSMCKTLKYIVNRLNQNH</sequence>
<dbReference type="AlphaFoldDB" id="A0A2K9C894"/>
<feature type="transmembrane region" description="Helical" evidence="1">
    <location>
        <begin position="222"/>
        <end position="249"/>
    </location>
</feature>
<dbReference type="GO" id="GO:0015234">
    <property type="term" value="F:thiamine transmembrane transporter activity"/>
    <property type="evidence" value="ECO:0007669"/>
    <property type="project" value="InterPro"/>
</dbReference>
<dbReference type="RefSeq" id="WP_027048330.1">
    <property type="nucleotide sequence ID" value="NZ_CP025257.1"/>
</dbReference>
<keyword evidence="1" id="KW-0812">Transmembrane</keyword>
<name>A0A2K9C894_9MOLU</name>
<dbReference type="Pfam" id="PF09515">
    <property type="entry name" value="Thia_YuaJ"/>
    <property type="match status" value="1"/>
</dbReference>
<feature type="transmembrane region" description="Helical" evidence="1">
    <location>
        <begin position="6"/>
        <end position="29"/>
    </location>
</feature>
<feature type="transmembrane region" description="Helical" evidence="1">
    <location>
        <begin position="79"/>
        <end position="102"/>
    </location>
</feature>
<evidence type="ECO:0008006" key="4">
    <source>
        <dbReference type="Google" id="ProtNLM"/>
    </source>
</evidence>
<dbReference type="EMBL" id="CP025257">
    <property type="protein sequence ID" value="AUF83225.1"/>
    <property type="molecule type" value="Genomic_DNA"/>
</dbReference>
<evidence type="ECO:0000313" key="2">
    <source>
        <dbReference type="EMBL" id="AUF83225.1"/>
    </source>
</evidence>
<keyword evidence="3" id="KW-1185">Reference proteome</keyword>
<evidence type="ECO:0000313" key="3">
    <source>
        <dbReference type="Proteomes" id="UP000233419"/>
    </source>
</evidence>
<dbReference type="GO" id="GO:0005886">
    <property type="term" value="C:plasma membrane"/>
    <property type="evidence" value="ECO:0007669"/>
    <property type="project" value="InterPro"/>
</dbReference>
<dbReference type="KEGG" id="msyr:CXP39_00165"/>
<dbReference type="InterPro" id="IPR012651">
    <property type="entry name" value="Thia_Transptr_ThiT"/>
</dbReference>
<accession>A0A2K9C894</accession>
<proteinExistence type="predicted"/>
<dbReference type="Proteomes" id="UP000233419">
    <property type="component" value="Chromosome"/>
</dbReference>
<organism evidence="2 3">
    <name type="scientific">Mesoplasma syrphidae</name>
    <dbReference type="NCBI Taxonomy" id="225999"/>
    <lineage>
        <taxon>Bacteria</taxon>
        <taxon>Bacillati</taxon>
        <taxon>Mycoplasmatota</taxon>
        <taxon>Mollicutes</taxon>
        <taxon>Entomoplasmatales</taxon>
        <taxon>Entomoplasmataceae</taxon>
        <taxon>Mesoplasma</taxon>
    </lineage>
</organism>
<keyword evidence="1" id="KW-1133">Transmembrane helix</keyword>
<gene>
    <name evidence="2" type="ORF">CXP39_00165</name>
</gene>